<accession>A0A4S8XHN2</accession>
<dbReference type="Proteomes" id="UP000310687">
    <property type="component" value="Unassembled WGS sequence"/>
</dbReference>
<evidence type="ECO:0000313" key="2">
    <source>
        <dbReference type="EMBL" id="THW38081.1"/>
    </source>
</evidence>
<evidence type="ECO:0000259" key="1">
    <source>
        <dbReference type="Pfam" id="PF07731"/>
    </source>
</evidence>
<organism evidence="2 3">
    <name type="scientific">Aureobasidium pullulans</name>
    <name type="common">Black yeast</name>
    <name type="synonym">Pullularia pullulans</name>
    <dbReference type="NCBI Taxonomy" id="5580"/>
    <lineage>
        <taxon>Eukaryota</taxon>
        <taxon>Fungi</taxon>
        <taxon>Dikarya</taxon>
        <taxon>Ascomycota</taxon>
        <taxon>Pezizomycotina</taxon>
        <taxon>Dothideomycetes</taxon>
        <taxon>Dothideomycetidae</taxon>
        <taxon>Dothideales</taxon>
        <taxon>Saccotheciaceae</taxon>
        <taxon>Aureobasidium</taxon>
    </lineage>
</organism>
<proteinExistence type="predicted"/>
<comment type="caution">
    <text evidence="2">The sequence shown here is derived from an EMBL/GenBank/DDBJ whole genome shotgun (WGS) entry which is preliminary data.</text>
</comment>
<name>A0A4S8XHN2_AURPU</name>
<dbReference type="Gene3D" id="2.60.40.420">
    <property type="entry name" value="Cupredoxins - blue copper proteins"/>
    <property type="match status" value="1"/>
</dbReference>
<evidence type="ECO:0000313" key="3">
    <source>
        <dbReference type="Proteomes" id="UP000310687"/>
    </source>
</evidence>
<dbReference type="AlphaFoldDB" id="A0A4S8XHN2"/>
<dbReference type="InterPro" id="IPR011706">
    <property type="entry name" value="Cu-oxidase_C"/>
</dbReference>
<feature type="domain" description="Plastocyanin-like" evidence="1">
    <location>
        <begin position="69"/>
        <end position="121"/>
    </location>
</feature>
<dbReference type="Pfam" id="PF07731">
    <property type="entry name" value="Cu-oxidase_2"/>
    <property type="match status" value="1"/>
</dbReference>
<dbReference type="GO" id="GO:0016491">
    <property type="term" value="F:oxidoreductase activity"/>
    <property type="evidence" value="ECO:0007669"/>
    <property type="project" value="InterPro"/>
</dbReference>
<reference evidence="2 3" key="1">
    <citation type="submission" date="2018-10" db="EMBL/GenBank/DDBJ databases">
        <title>Fifty Aureobasidium pullulans genomes reveal a recombining polyextremotolerant generalist.</title>
        <authorList>
            <person name="Gostincar C."/>
            <person name="Turk M."/>
            <person name="Zajc J."/>
            <person name="Gunde-Cimerman N."/>
        </authorList>
    </citation>
    <scope>NUCLEOTIDE SEQUENCE [LARGE SCALE GENOMIC DNA]</scope>
    <source>
        <strain evidence="2 3">EXF-11013</strain>
    </source>
</reference>
<protein>
    <submittedName>
        <fullName evidence="2">L-ascorbate oxidase</fullName>
    </submittedName>
</protein>
<dbReference type="InterPro" id="IPR008972">
    <property type="entry name" value="Cupredoxin"/>
</dbReference>
<gene>
    <name evidence="2" type="ORF">D6D22_06897</name>
</gene>
<sequence>MPNHTRALQNNNWDPITKFWSAEIGQVLEMIIQKYRLFGGKNAGGLDIHPFSCARGAFLGYRVWEWDGYRPVLRDTTMLYRYADVGEAGKDASWRGWRLRVNQPGVYVIHCHILQHMVMGWVFGTSASEIQNIPYNDISGYLDFGGNAYGSTALYPEVVEYFKDVGPEI</sequence>
<dbReference type="SUPFAM" id="SSF49503">
    <property type="entry name" value="Cupredoxins"/>
    <property type="match status" value="1"/>
</dbReference>
<dbReference type="EMBL" id="QZAL01000110">
    <property type="protein sequence ID" value="THW38081.1"/>
    <property type="molecule type" value="Genomic_DNA"/>
</dbReference>
<dbReference type="GO" id="GO:0005507">
    <property type="term" value="F:copper ion binding"/>
    <property type="evidence" value="ECO:0007669"/>
    <property type="project" value="InterPro"/>
</dbReference>